<dbReference type="InterPro" id="IPR003439">
    <property type="entry name" value="ABC_transporter-like_ATP-bd"/>
</dbReference>
<dbReference type="SMART" id="SM00382">
    <property type="entry name" value="AAA"/>
    <property type="match status" value="1"/>
</dbReference>
<dbReference type="CDD" id="cd03255">
    <property type="entry name" value="ABC_MJ0796_LolCDE_FtsE"/>
    <property type="match status" value="1"/>
</dbReference>
<proteinExistence type="inferred from homology"/>
<evidence type="ECO:0000256" key="2">
    <source>
        <dbReference type="ARBA" id="ARBA00022448"/>
    </source>
</evidence>
<keyword evidence="4 6" id="KW-0067">ATP-binding</keyword>
<keyword evidence="2" id="KW-0813">Transport</keyword>
<dbReference type="PROSITE" id="PS00211">
    <property type="entry name" value="ABC_TRANSPORTER_1"/>
    <property type="match status" value="1"/>
</dbReference>
<reference evidence="6 7" key="1">
    <citation type="submission" date="2023-04" db="EMBL/GenBank/DDBJ databases">
        <title>Bacteria Genome Submission.</title>
        <authorList>
            <person name="Isaac P."/>
        </authorList>
    </citation>
    <scope>NUCLEOTIDE SEQUENCE [LARGE SCALE GENOMIC DNA]</scope>
    <source>
        <strain evidence="6 7">SampleS7P1</strain>
    </source>
</reference>
<evidence type="ECO:0000256" key="4">
    <source>
        <dbReference type="ARBA" id="ARBA00022840"/>
    </source>
</evidence>
<keyword evidence="7" id="KW-1185">Reference proteome</keyword>
<evidence type="ECO:0000256" key="1">
    <source>
        <dbReference type="ARBA" id="ARBA00005417"/>
    </source>
</evidence>
<dbReference type="InterPro" id="IPR003593">
    <property type="entry name" value="AAA+_ATPase"/>
</dbReference>
<organism evidence="6 7">
    <name type="scientific">Paraclostridium bifermentans</name>
    <name type="common">Clostridium bifermentans</name>
    <dbReference type="NCBI Taxonomy" id="1490"/>
    <lineage>
        <taxon>Bacteria</taxon>
        <taxon>Bacillati</taxon>
        <taxon>Bacillota</taxon>
        <taxon>Clostridia</taxon>
        <taxon>Peptostreptococcales</taxon>
        <taxon>Peptostreptococcaceae</taxon>
        <taxon>Paraclostridium</taxon>
    </lineage>
</organism>
<dbReference type="InterPro" id="IPR017871">
    <property type="entry name" value="ABC_transporter-like_CS"/>
</dbReference>
<evidence type="ECO:0000256" key="3">
    <source>
        <dbReference type="ARBA" id="ARBA00022741"/>
    </source>
</evidence>
<gene>
    <name evidence="6" type="ORF">QJS64_15245</name>
</gene>
<dbReference type="EMBL" id="CP124685">
    <property type="protein sequence ID" value="WGX75353.1"/>
    <property type="molecule type" value="Genomic_DNA"/>
</dbReference>
<dbReference type="SUPFAM" id="SSF52540">
    <property type="entry name" value="P-loop containing nucleoside triphosphate hydrolases"/>
    <property type="match status" value="1"/>
</dbReference>
<protein>
    <submittedName>
        <fullName evidence="6">ABC transporter ATP-binding protein</fullName>
    </submittedName>
</protein>
<dbReference type="InterPro" id="IPR027417">
    <property type="entry name" value="P-loop_NTPase"/>
</dbReference>
<dbReference type="PANTHER" id="PTHR42798">
    <property type="entry name" value="LIPOPROTEIN-RELEASING SYSTEM ATP-BINDING PROTEIN LOLD"/>
    <property type="match status" value="1"/>
</dbReference>
<dbReference type="GO" id="GO:0005524">
    <property type="term" value="F:ATP binding"/>
    <property type="evidence" value="ECO:0007669"/>
    <property type="project" value="UniProtKB-KW"/>
</dbReference>
<accession>A0ABY8R2W7</accession>
<evidence type="ECO:0000313" key="7">
    <source>
        <dbReference type="Proteomes" id="UP001239169"/>
    </source>
</evidence>
<dbReference type="Pfam" id="PF00005">
    <property type="entry name" value="ABC_tran"/>
    <property type="match status" value="1"/>
</dbReference>
<dbReference type="PANTHER" id="PTHR42798:SF7">
    <property type="entry name" value="ALPHA-D-RIBOSE 1-METHYLPHOSPHONATE 5-TRIPHOSPHATE SYNTHASE SUBUNIT PHNL"/>
    <property type="match status" value="1"/>
</dbReference>
<dbReference type="Proteomes" id="UP001239169">
    <property type="component" value="Chromosome"/>
</dbReference>
<sequence length="248" mass="28020">MEHLLTVKNLVKQYEMAEYKALDDVSFDIKQGEFIAIMGASGSGKTTLLNVTSTIDKVDSGEIYIKESNITKMSGYQASEFRKNELGFIFQEYFLLDSLTVRENLSIPLSLLAKQKEKIDKKIEDLAAKFGMLEQLDKYPYQLSGGQKQRVAVIRAIIKEPTIVFADEPTGALDSNSTESVMNHLSLINNEMKATIMMVTHDSYAASYANRVIFFRDGKIVNEILKKDLGDRENFQNEISKIMLSMTK</sequence>
<dbReference type="InterPro" id="IPR017911">
    <property type="entry name" value="MacB-like_ATP-bd"/>
</dbReference>
<name>A0ABY8R2W7_PARBF</name>
<evidence type="ECO:0000259" key="5">
    <source>
        <dbReference type="PROSITE" id="PS50893"/>
    </source>
</evidence>
<evidence type="ECO:0000313" key="6">
    <source>
        <dbReference type="EMBL" id="WGX75353.1"/>
    </source>
</evidence>
<dbReference type="PROSITE" id="PS50893">
    <property type="entry name" value="ABC_TRANSPORTER_2"/>
    <property type="match status" value="1"/>
</dbReference>
<feature type="domain" description="ABC transporter" evidence="5">
    <location>
        <begin position="5"/>
        <end position="242"/>
    </location>
</feature>
<keyword evidence="3" id="KW-0547">Nucleotide-binding</keyword>
<comment type="similarity">
    <text evidence="1">Belongs to the ABC transporter superfamily.</text>
</comment>
<dbReference type="Gene3D" id="3.40.50.300">
    <property type="entry name" value="P-loop containing nucleotide triphosphate hydrolases"/>
    <property type="match status" value="1"/>
</dbReference>